<evidence type="ECO:0000313" key="2">
    <source>
        <dbReference type="Proteomes" id="UP000078200"/>
    </source>
</evidence>
<sequence>MYDTNSNGKVNNDQKKNIQQYRSNIDYYCTSSQRSPITLKAFCRPQEETRTDTIIYASQKIFYTKVSQMYLHKNASSLQWTILLILHEIKYLIARLISMKIHRDEFKHNTRNCEKDKYEILDWAANFDLELENTLQDMTDEQESSNLIAKMQ</sequence>
<accession>A0A1A9UDE7</accession>
<dbReference type="AlphaFoldDB" id="A0A1A9UDE7"/>
<dbReference type="EnsemblMetazoa" id="GAUT000820-RA">
    <property type="protein sequence ID" value="GAUT000820-PA"/>
    <property type="gene ID" value="GAUT000820"/>
</dbReference>
<name>A0A1A9UDE7_GLOAU</name>
<evidence type="ECO:0000313" key="1">
    <source>
        <dbReference type="EnsemblMetazoa" id="GAUT000820-PA"/>
    </source>
</evidence>
<reference evidence="1" key="1">
    <citation type="submission" date="2020-05" db="UniProtKB">
        <authorList>
            <consortium name="EnsemblMetazoa"/>
        </authorList>
    </citation>
    <scope>IDENTIFICATION</scope>
    <source>
        <strain evidence="1">TTRI</strain>
    </source>
</reference>
<protein>
    <submittedName>
        <fullName evidence="1">Uncharacterized protein</fullName>
    </submittedName>
</protein>
<keyword evidence="2" id="KW-1185">Reference proteome</keyword>
<dbReference type="Proteomes" id="UP000078200">
    <property type="component" value="Unassembled WGS sequence"/>
</dbReference>
<organism evidence="1 2">
    <name type="scientific">Glossina austeni</name>
    <name type="common">Savannah tsetse fly</name>
    <dbReference type="NCBI Taxonomy" id="7395"/>
    <lineage>
        <taxon>Eukaryota</taxon>
        <taxon>Metazoa</taxon>
        <taxon>Ecdysozoa</taxon>
        <taxon>Arthropoda</taxon>
        <taxon>Hexapoda</taxon>
        <taxon>Insecta</taxon>
        <taxon>Pterygota</taxon>
        <taxon>Neoptera</taxon>
        <taxon>Endopterygota</taxon>
        <taxon>Diptera</taxon>
        <taxon>Brachycera</taxon>
        <taxon>Muscomorpha</taxon>
        <taxon>Hippoboscoidea</taxon>
        <taxon>Glossinidae</taxon>
        <taxon>Glossina</taxon>
    </lineage>
</organism>
<proteinExistence type="predicted"/>
<dbReference type="VEuPathDB" id="VectorBase:GAUT000820"/>